<feature type="domain" description="Tail specific protease" evidence="3">
    <location>
        <begin position="218"/>
        <end position="436"/>
    </location>
</feature>
<dbReference type="InterPro" id="IPR005151">
    <property type="entry name" value="Tail-specific_protease"/>
</dbReference>
<keyword evidence="4" id="KW-0378">Hydrolase</keyword>
<dbReference type="EMBL" id="JBIAXI010000050">
    <property type="protein sequence ID" value="MFF4779446.1"/>
    <property type="molecule type" value="Genomic_DNA"/>
</dbReference>
<dbReference type="CDD" id="cd07563">
    <property type="entry name" value="Peptidase_S41_IRBP"/>
    <property type="match status" value="1"/>
</dbReference>
<proteinExistence type="predicted"/>
<protein>
    <submittedName>
        <fullName evidence="4">S41 family peptidase</fullName>
        <ecNumber evidence="4">3.4.-.-</ecNumber>
    </submittedName>
</protein>
<dbReference type="Proteomes" id="UP001602119">
    <property type="component" value="Unassembled WGS sequence"/>
</dbReference>
<dbReference type="InterPro" id="IPR028204">
    <property type="entry name" value="Tricorn_C1"/>
</dbReference>
<feature type="region of interest" description="Disordered" evidence="1">
    <location>
        <begin position="326"/>
        <end position="351"/>
    </location>
</feature>
<keyword evidence="2" id="KW-0732">Signal</keyword>
<evidence type="ECO:0000313" key="4">
    <source>
        <dbReference type="EMBL" id="MFF4779446.1"/>
    </source>
</evidence>
<dbReference type="SMART" id="SM00245">
    <property type="entry name" value="TSPc"/>
    <property type="match status" value="1"/>
</dbReference>
<dbReference type="EC" id="3.4.-.-" evidence="4"/>
<organism evidence="4 5">
    <name type="scientific">Microtetraspora fusca</name>
    <dbReference type="NCBI Taxonomy" id="1997"/>
    <lineage>
        <taxon>Bacteria</taxon>
        <taxon>Bacillati</taxon>
        <taxon>Actinomycetota</taxon>
        <taxon>Actinomycetes</taxon>
        <taxon>Streptosporangiales</taxon>
        <taxon>Streptosporangiaceae</taxon>
        <taxon>Microtetraspora</taxon>
    </lineage>
</organism>
<comment type="caution">
    <text evidence="4">The sequence shown here is derived from an EMBL/GenBank/DDBJ whole genome shotgun (WGS) entry which is preliminary data.</text>
</comment>
<feature type="signal peptide" evidence="2">
    <location>
        <begin position="1"/>
        <end position="26"/>
    </location>
</feature>
<evidence type="ECO:0000256" key="1">
    <source>
        <dbReference type="SAM" id="MobiDB-lite"/>
    </source>
</evidence>
<dbReference type="PANTHER" id="PTHR32060">
    <property type="entry name" value="TAIL-SPECIFIC PROTEASE"/>
    <property type="match status" value="1"/>
</dbReference>
<feature type="chain" id="PRO_5045223102" evidence="2">
    <location>
        <begin position="27"/>
        <end position="468"/>
    </location>
</feature>
<dbReference type="Gene3D" id="3.30.750.44">
    <property type="match status" value="1"/>
</dbReference>
<dbReference type="Pfam" id="PF14684">
    <property type="entry name" value="Tricorn_C1"/>
    <property type="match status" value="1"/>
</dbReference>
<gene>
    <name evidence="4" type="ORF">ACFY05_42185</name>
</gene>
<dbReference type="InterPro" id="IPR029045">
    <property type="entry name" value="ClpP/crotonase-like_dom_sf"/>
</dbReference>
<accession>A0ABW6VJA7</accession>
<dbReference type="Gene3D" id="3.90.226.10">
    <property type="entry name" value="2-enoyl-CoA Hydratase, Chain A, domain 1"/>
    <property type="match status" value="1"/>
</dbReference>
<keyword evidence="5" id="KW-1185">Reference proteome</keyword>
<dbReference type="PANTHER" id="PTHR32060:SF30">
    <property type="entry name" value="CARBOXY-TERMINAL PROCESSING PROTEASE CTPA"/>
    <property type="match status" value="1"/>
</dbReference>
<evidence type="ECO:0000313" key="5">
    <source>
        <dbReference type="Proteomes" id="UP001602119"/>
    </source>
</evidence>
<dbReference type="GO" id="GO:0016787">
    <property type="term" value="F:hydrolase activity"/>
    <property type="evidence" value="ECO:0007669"/>
    <property type="project" value="UniProtKB-KW"/>
</dbReference>
<sequence length="468" mass="51257">MKITRTALPVAVALLAAATFAAPAHAVSPPSLDGVWRTDGYGTVLSIEGTRLRMYEITEISCLPSGEPFTRIGRGRDGAVTYGVGSTVMISVRPEGRDRARVDYMGDVADKGLRRLPALPARCSRPMPKDPVTSFDVFWQTYEENYLDFAAKGVDWRATRDRYRPKVNSRTDDERLFRILTQMIEPLGDAHTGIQRDERHRFIGRRPGTRLPLGGDLKPRIDRALAAYLRVPARTWGAGQLAYADLPGGLGYLRVTGFGDYAGADATLDEERAELDRALDAVFTSSRVRDLRGLVIDVRYNTGGYDDLGLRIASRLTRAPYVAYTKRARNDPRDPAGRTPRQTVTVQPGRGPVYEGPVAVLTGDMTVSAGETFTMALMGRTPEPRRFGGATQGAFSDILGRTLPNGWRFGLSNEDYRTRSGRTFEGTGIPPHTRTPVFTDAELDGGRDSAMDAARAWLSGTGPVTVSP</sequence>
<dbReference type="RefSeq" id="WP_387348225.1">
    <property type="nucleotide sequence ID" value="NZ_JBIAXI010000050.1"/>
</dbReference>
<name>A0ABW6VJA7_MICFU</name>
<dbReference type="Pfam" id="PF03572">
    <property type="entry name" value="Peptidase_S41"/>
    <property type="match status" value="1"/>
</dbReference>
<evidence type="ECO:0000259" key="3">
    <source>
        <dbReference type="SMART" id="SM00245"/>
    </source>
</evidence>
<reference evidence="4 5" key="1">
    <citation type="submission" date="2024-10" db="EMBL/GenBank/DDBJ databases">
        <title>The Natural Products Discovery Center: Release of the First 8490 Sequenced Strains for Exploring Actinobacteria Biosynthetic Diversity.</title>
        <authorList>
            <person name="Kalkreuter E."/>
            <person name="Kautsar S.A."/>
            <person name="Yang D."/>
            <person name="Bader C.D."/>
            <person name="Teijaro C.N."/>
            <person name="Fluegel L."/>
            <person name="Davis C.M."/>
            <person name="Simpson J.R."/>
            <person name="Lauterbach L."/>
            <person name="Steele A.D."/>
            <person name="Gui C."/>
            <person name="Meng S."/>
            <person name="Li G."/>
            <person name="Viehrig K."/>
            <person name="Ye F."/>
            <person name="Su P."/>
            <person name="Kiefer A.F."/>
            <person name="Nichols A."/>
            <person name="Cepeda A.J."/>
            <person name="Yan W."/>
            <person name="Fan B."/>
            <person name="Jiang Y."/>
            <person name="Adhikari A."/>
            <person name="Zheng C.-J."/>
            <person name="Schuster L."/>
            <person name="Cowan T.M."/>
            <person name="Smanski M.J."/>
            <person name="Chevrette M.G."/>
            <person name="De Carvalho L.P.S."/>
            <person name="Shen B."/>
        </authorList>
    </citation>
    <scope>NUCLEOTIDE SEQUENCE [LARGE SCALE GENOMIC DNA]</scope>
    <source>
        <strain evidence="4 5">NPDC001281</strain>
    </source>
</reference>
<dbReference type="SUPFAM" id="SSF52096">
    <property type="entry name" value="ClpP/crotonase"/>
    <property type="match status" value="1"/>
</dbReference>
<evidence type="ECO:0000256" key="2">
    <source>
        <dbReference type="SAM" id="SignalP"/>
    </source>
</evidence>